<dbReference type="GO" id="GO:0005886">
    <property type="term" value="C:plasma membrane"/>
    <property type="evidence" value="ECO:0007669"/>
    <property type="project" value="UniProtKB-SubCell"/>
</dbReference>
<name>A0A1R0H8X0_9FUNG</name>
<dbReference type="GO" id="GO:0030131">
    <property type="term" value="C:clathrin adaptor complex"/>
    <property type="evidence" value="ECO:0007669"/>
    <property type="project" value="UniProtKB-UniRule"/>
</dbReference>
<dbReference type="PROSITE" id="PS51072">
    <property type="entry name" value="MHD"/>
    <property type="match status" value="1"/>
</dbReference>
<dbReference type="InterPro" id="IPR018240">
    <property type="entry name" value="Clathrin_mu_CS"/>
</dbReference>
<evidence type="ECO:0000259" key="8">
    <source>
        <dbReference type="PROSITE" id="PS51072"/>
    </source>
</evidence>
<dbReference type="CDD" id="cd09251">
    <property type="entry name" value="AP-2_Mu2_Cterm"/>
    <property type="match status" value="1"/>
</dbReference>
<protein>
    <submittedName>
        <fullName evidence="9">AP-2 complex subunit mu</fullName>
    </submittedName>
</protein>
<dbReference type="InterPro" id="IPR001392">
    <property type="entry name" value="Clathrin_mu"/>
</dbReference>
<dbReference type="InterPro" id="IPR028565">
    <property type="entry name" value="MHD"/>
</dbReference>
<evidence type="ECO:0000256" key="3">
    <source>
        <dbReference type="ARBA" id="ARBA00022448"/>
    </source>
</evidence>
<dbReference type="Proteomes" id="UP000187455">
    <property type="component" value="Unassembled WGS sequence"/>
</dbReference>
<evidence type="ECO:0000256" key="2">
    <source>
        <dbReference type="ARBA" id="ARBA00004277"/>
    </source>
</evidence>
<dbReference type="STRING" id="133383.A0A1R0H8X0"/>
<keyword evidence="10" id="KW-1185">Reference proteome</keyword>
<evidence type="ECO:0000313" key="10">
    <source>
        <dbReference type="Proteomes" id="UP000187455"/>
    </source>
</evidence>
<evidence type="ECO:0000256" key="6">
    <source>
        <dbReference type="ARBA" id="ARBA00023136"/>
    </source>
</evidence>
<reference evidence="9 10" key="1">
    <citation type="journal article" date="2016" name="Mol. Biol. Evol.">
        <title>Genome-Wide Survey of Gut Fungi (Harpellales) Reveals the First Horizontally Transferred Ubiquitin Gene from a Mosquito Host.</title>
        <authorList>
            <person name="Wang Y."/>
            <person name="White M.M."/>
            <person name="Kvist S."/>
            <person name="Moncalvo J.M."/>
        </authorList>
    </citation>
    <scope>NUCLEOTIDE SEQUENCE [LARGE SCALE GENOMIC DNA]</scope>
    <source>
        <strain evidence="9 10">ALG-7-W6</strain>
    </source>
</reference>
<gene>
    <name evidence="9" type="ORF">AYI68_g177</name>
</gene>
<dbReference type="EMBL" id="LSSL01000052">
    <property type="protein sequence ID" value="OLY85642.1"/>
    <property type="molecule type" value="Genomic_DNA"/>
</dbReference>
<feature type="domain" description="MHD" evidence="8">
    <location>
        <begin position="25"/>
        <end position="314"/>
    </location>
</feature>
<dbReference type="PIRSF" id="PIRSF005992">
    <property type="entry name" value="Clathrin_mu"/>
    <property type="match status" value="1"/>
</dbReference>
<accession>A0A1R0H8X0</accession>
<dbReference type="SUPFAM" id="SSF49447">
    <property type="entry name" value="Second domain of Mu2 adaptin subunit (ap50) of ap2 adaptor"/>
    <property type="match status" value="1"/>
</dbReference>
<comment type="similarity">
    <text evidence="7">Belongs to the adaptor complexes medium subunit family.</text>
</comment>
<dbReference type="PANTHER" id="PTHR10529">
    <property type="entry name" value="AP COMPLEX SUBUNIT MU"/>
    <property type="match status" value="1"/>
</dbReference>
<sequence>MESKIISAKQAGSVTWRNNDIIYKKNQAFIDVIESINVLLSAKGTIIRADVDGKILMKSYLSGMPECRLGLNEKIVIGMKKTKSQMSTNSNNSGIASKSAEIVDCQFHQCVRLGQFDQDRTISFIPPDGVFELMKYRTSSNVNLPFLVFPVVSSQPISSSTGDNYFNELNAENTQYLEIQVMLRSTFSNKLSATNVVLEIPTPKETASCDIRVHGIGKAKYVPERNAILWNISKFPGSTETSINITVELSSSFNNNSDGNSFGWSRPPMSLSFKLTIFTPSGLLVKFLQIQESGNYKSVKWVRYLTNAGSYNIRY</sequence>
<dbReference type="GO" id="GO:0006886">
    <property type="term" value="P:intracellular protein transport"/>
    <property type="evidence" value="ECO:0007669"/>
    <property type="project" value="UniProtKB-UniRule"/>
</dbReference>
<dbReference type="OrthoDB" id="10259133at2759"/>
<evidence type="ECO:0000313" key="9">
    <source>
        <dbReference type="EMBL" id="OLY85642.1"/>
    </source>
</evidence>
<comment type="caution">
    <text evidence="9">The sequence shown here is derived from an EMBL/GenBank/DDBJ whole genome shotgun (WGS) entry which is preliminary data.</text>
</comment>
<dbReference type="InterPro" id="IPR050431">
    <property type="entry name" value="Adaptor_comp_med_subunit"/>
</dbReference>
<comment type="subcellular location">
    <subcellularLocation>
        <location evidence="1">Cell membrane</location>
    </subcellularLocation>
    <subcellularLocation>
        <location evidence="2">Membrane</location>
        <location evidence="2">Coated pit</location>
        <topology evidence="2">Peripheral membrane protein</topology>
        <orientation evidence="2">Cytoplasmic side</orientation>
    </subcellularLocation>
</comment>
<evidence type="ECO:0000256" key="5">
    <source>
        <dbReference type="ARBA" id="ARBA00022927"/>
    </source>
</evidence>
<keyword evidence="6" id="KW-0472">Membrane</keyword>
<evidence type="ECO:0000256" key="4">
    <source>
        <dbReference type="ARBA" id="ARBA00022475"/>
    </source>
</evidence>
<dbReference type="InterPro" id="IPR043512">
    <property type="entry name" value="Mu2_C"/>
</dbReference>
<dbReference type="PRINTS" id="PR00314">
    <property type="entry name" value="CLATHRINADPT"/>
</dbReference>
<dbReference type="GO" id="GO:0016192">
    <property type="term" value="P:vesicle-mediated transport"/>
    <property type="evidence" value="ECO:0007669"/>
    <property type="project" value="InterPro"/>
</dbReference>
<keyword evidence="4" id="KW-1003">Cell membrane</keyword>
<evidence type="ECO:0000256" key="1">
    <source>
        <dbReference type="ARBA" id="ARBA00004236"/>
    </source>
</evidence>
<dbReference type="Gene3D" id="2.60.40.1170">
    <property type="entry name" value="Mu homology domain, subdomain B"/>
    <property type="match status" value="2"/>
</dbReference>
<evidence type="ECO:0000256" key="7">
    <source>
        <dbReference type="PIRNR" id="PIRNR005992"/>
    </source>
</evidence>
<dbReference type="InterPro" id="IPR036168">
    <property type="entry name" value="AP2_Mu_C_sf"/>
</dbReference>
<keyword evidence="5 7" id="KW-0653">Protein transport</keyword>
<organism evidence="9 10">
    <name type="scientific">Smittium mucronatum</name>
    <dbReference type="NCBI Taxonomy" id="133383"/>
    <lineage>
        <taxon>Eukaryota</taxon>
        <taxon>Fungi</taxon>
        <taxon>Fungi incertae sedis</taxon>
        <taxon>Zoopagomycota</taxon>
        <taxon>Kickxellomycotina</taxon>
        <taxon>Harpellomycetes</taxon>
        <taxon>Harpellales</taxon>
        <taxon>Legeriomycetaceae</taxon>
        <taxon>Smittium</taxon>
    </lineage>
</organism>
<dbReference type="PROSITE" id="PS00991">
    <property type="entry name" value="CLAT_ADAPTOR_M_2"/>
    <property type="match status" value="1"/>
</dbReference>
<dbReference type="Pfam" id="PF00928">
    <property type="entry name" value="Adap_comp_sub"/>
    <property type="match status" value="1"/>
</dbReference>
<keyword evidence="3 7" id="KW-0813">Transport</keyword>
<proteinExistence type="inferred from homology"/>
<dbReference type="AlphaFoldDB" id="A0A1R0H8X0"/>